<keyword evidence="5" id="KW-1185">Reference proteome</keyword>
<accession>A0A2P5HXU8</accession>
<comment type="caution">
    <text evidence="4">The sequence shown here is derived from an EMBL/GenBank/DDBJ whole genome shotgun (WGS) entry which is preliminary data.</text>
</comment>
<evidence type="ECO:0000256" key="2">
    <source>
        <dbReference type="ARBA" id="ARBA00023008"/>
    </source>
</evidence>
<sequence length="186" mass="19974">MGIFALITAVFAMSAAAHGVIRSPPSRVLGLSMTRLCGQAAFDIARGDVTASLETVAPNITAGCPLTLCRGHQFDDNLDKLSVFRPGQIVPMKIELNILHGGPANVSIVKTATNTLIGPPLIFFDDYGNRDLPSLPPNNTDFAVTMPTTLAETDCRVAGDCVMQWFWSTIDNQTYVGCSDFILFGH</sequence>
<comment type="cofactor">
    <cofactor evidence="1">
        <name>Cu(2+)</name>
        <dbReference type="ChEBI" id="CHEBI:29036"/>
    </cofactor>
</comment>
<dbReference type="InterPro" id="IPR052282">
    <property type="entry name" value="Starch-active_LPMO"/>
</dbReference>
<evidence type="ECO:0008006" key="6">
    <source>
        <dbReference type="Google" id="ProtNLM"/>
    </source>
</evidence>
<dbReference type="OrthoDB" id="120613at2759"/>
<evidence type="ECO:0000256" key="3">
    <source>
        <dbReference type="SAM" id="SignalP"/>
    </source>
</evidence>
<dbReference type="AlphaFoldDB" id="A0A2P5HXU8"/>
<feature type="signal peptide" evidence="3">
    <location>
        <begin position="1"/>
        <end position="17"/>
    </location>
</feature>
<name>A0A2P5HXU8_DIAHE</name>
<protein>
    <recommendedName>
        <fullName evidence="6">Chitin-binding type-4 domain-containing protein</fullName>
    </recommendedName>
</protein>
<dbReference type="EMBL" id="MAVT02000535">
    <property type="protein sequence ID" value="POS75067.1"/>
    <property type="molecule type" value="Genomic_DNA"/>
</dbReference>
<organism evidence="4 5">
    <name type="scientific">Diaporthe helianthi</name>
    <dbReference type="NCBI Taxonomy" id="158607"/>
    <lineage>
        <taxon>Eukaryota</taxon>
        <taxon>Fungi</taxon>
        <taxon>Dikarya</taxon>
        <taxon>Ascomycota</taxon>
        <taxon>Pezizomycotina</taxon>
        <taxon>Sordariomycetes</taxon>
        <taxon>Sordariomycetidae</taxon>
        <taxon>Diaporthales</taxon>
        <taxon>Diaporthaceae</taxon>
        <taxon>Diaporthe</taxon>
    </lineage>
</organism>
<feature type="chain" id="PRO_5015160603" description="Chitin-binding type-4 domain-containing protein" evidence="3">
    <location>
        <begin position="18"/>
        <end position="186"/>
    </location>
</feature>
<keyword evidence="2" id="KW-0186">Copper</keyword>
<proteinExistence type="predicted"/>
<gene>
    <name evidence="4" type="ORF">DHEL01_v206548</name>
</gene>
<evidence type="ECO:0000313" key="4">
    <source>
        <dbReference type="EMBL" id="POS75067.1"/>
    </source>
</evidence>
<dbReference type="PANTHER" id="PTHR36575">
    <property type="entry name" value="BINDING PROTEIN, PUTATIVE (AFU_ORTHOLOGUE AFUA_1G14430)-RELATED"/>
    <property type="match status" value="1"/>
</dbReference>
<dbReference type="Proteomes" id="UP000094444">
    <property type="component" value="Unassembled WGS sequence"/>
</dbReference>
<evidence type="ECO:0000313" key="5">
    <source>
        <dbReference type="Proteomes" id="UP000094444"/>
    </source>
</evidence>
<keyword evidence="3" id="KW-0732">Signal</keyword>
<evidence type="ECO:0000256" key="1">
    <source>
        <dbReference type="ARBA" id="ARBA00001973"/>
    </source>
</evidence>
<dbReference type="InParanoid" id="A0A2P5HXU8"/>
<reference evidence="4" key="1">
    <citation type="submission" date="2017-09" db="EMBL/GenBank/DDBJ databases">
        <title>Polyketide synthases of a Diaporthe helianthi virulent isolate.</title>
        <authorList>
            <person name="Baroncelli R."/>
        </authorList>
    </citation>
    <scope>NUCLEOTIDE SEQUENCE [LARGE SCALE GENOMIC DNA]</scope>
    <source>
        <strain evidence="4">7/96</strain>
    </source>
</reference>
<dbReference type="PANTHER" id="PTHR36575:SF2">
    <property type="entry name" value="CHITIN-BINDING TYPE-4 DOMAIN-CONTAINING PROTEIN-RELATED"/>
    <property type="match status" value="1"/>
</dbReference>